<keyword evidence="4" id="KW-1133">Transmembrane helix</keyword>
<dbReference type="PANTHER" id="PTHR32089:SF112">
    <property type="entry name" value="LYSOZYME-LIKE PROTEIN-RELATED"/>
    <property type="match status" value="1"/>
</dbReference>
<evidence type="ECO:0000256" key="2">
    <source>
        <dbReference type="PROSITE-ProRule" id="PRU00284"/>
    </source>
</evidence>
<comment type="caution">
    <text evidence="6">The sequence shown here is derived from an EMBL/GenBank/DDBJ whole genome shotgun (WGS) entry which is preliminary data.</text>
</comment>
<dbReference type="Gene3D" id="1.10.287.950">
    <property type="entry name" value="Methyl-accepting chemotaxis protein"/>
    <property type="match status" value="1"/>
</dbReference>
<dbReference type="Pfam" id="PF00015">
    <property type="entry name" value="MCPsignal"/>
    <property type="match status" value="1"/>
</dbReference>
<dbReference type="InterPro" id="IPR004089">
    <property type="entry name" value="MCPsignal_dom"/>
</dbReference>
<keyword evidence="7" id="KW-1185">Reference proteome</keyword>
<keyword evidence="4" id="KW-0472">Membrane</keyword>
<feature type="coiled-coil region" evidence="3">
    <location>
        <begin position="262"/>
        <end position="289"/>
    </location>
</feature>
<name>A0ABT5IDW1_9CAUL</name>
<evidence type="ECO:0000313" key="6">
    <source>
        <dbReference type="EMBL" id="MDC7694368.1"/>
    </source>
</evidence>
<protein>
    <submittedName>
        <fullName evidence="6">Methyl-accepting chemotaxis protein</fullName>
    </submittedName>
</protein>
<dbReference type="EMBL" id="JAQQKW010000004">
    <property type="protein sequence ID" value="MDC7694368.1"/>
    <property type="molecule type" value="Genomic_DNA"/>
</dbReference>
<keyword evidence="1 2" id="KW-0807">Transducer</keyword>
<dbReference type="PROSITE" id="PS50111">
    <property type="entry name" value="CHEMOTAXIS_TRANSDUC_2"/>
    <property type="match status" value="1"/>
</dbReference>
<keyword evidence="4" id="KW-0812">Transmembrane</keyword>
<dbReference type="Gene3D" id="6.10.340.10">
    <property type="match status" value="1"/>
</dbReference>
<gene>
    <name evidence="6" type="ORF">PQU94_08745</name>
</gene>
<organism evidence="6 7">
    <name type="scientific">Asticcacaulis currens</name>
    <dbReference type="NCBI Taxonomy" id="2984210"/>
    <lineage>
        <taxon>Bacteria</taxon>
        <taxon>Pseudomonadati</taxon>
        <taxon>Pseudomonadota</taxon>
        <taxon>Alphaproteobacteria</taxon>
        <taxon>Caulobacterales</taxon>
        <taxon>Caulobacteraceae</taxon>
        <taxon>Asticcacaulis</taxon>
    </lineage>
</organism>
<evidence type="ECO:0000256" key="4">
    <source>
        <dbReference type="SAM" id="Phobius"/>
    </source>
</evidence>
<feature type="domain" description="Methyl-accepting transducer" evidence="5">
    <location>
        <begin position="305"/>
        <end position="541"/>
    </location>
</feature>
<accession>A0ABT5IDW1</accession>
<reference evidence="6 7" key="1">
    <citation type="submission" date="2023-01" db="EMBL/GenBank/DDBJ databases">
        <title>Novel species of the genus Asticcacaulis isolated from rivers.</title>
        <authorList>
            <person name="Lu H."/>
        </authorList>
    </citation>
    <scope>NUCLEOTIDE SEQUENCE [LARGE SCALE GENOMIC DNA]</scope>
    <source>
        <strain evidence="6 7">DXS10W</strain>
    </source>
</reference>
<dbReference type="SMART" id="SM00283">
    <property type="entry name" value="MA"/>
    <property type="match status" value="1"/>
</dbReference>
<feature type="transmembrane region" description="Helical" evidence="4">
    <location>
        <begin position="198"/>
        <end position="220"/>
    </location>
</feature>
<evidence type="ECO:0000259" key="5">
    <source>
        <dbReference type="PROSITE" id="PS50111"/>
    </source>
</evidence>
<evidence type="ECO:0000256" key="3">
    <source>
        <dbReference type="SAM" id="Coils"/>
    </source>
</evidence>
<keyword evidence="3" id="KW-0175">Coiled coil</keyword>
<dbReference type="RefSeq" id="WP_272741079.1">
    <property type="nucleotide sequence ID" value="NZ_JAQQKW010000004.1"/>
</dbReference>
<proteinExistence type="predicted"/>
<dbReference type="SUPFAM" id="SSF58104">
    <property type="entry name" value="Methyl-accepting chemotaxis protein (MCP) signaling domain"/>
    <property type="match status" value="1"/>
</dbReference>
<dbReference type="PANTHER" id="PTHR32089">
    <property type="entry name" value="METHYL-ACCEPTING CHEMOTAXIS PROTEIN MCPB"/>
    <property type="match status" value="1"/>
</dbReference>
<evidence type="ECO:0000313" key="7">
    <source>
        <dbReference type="Proteomes" id="UP001216595"/>
    </source>
</evidence>
<evidence type="ECO:0000256" key="1">
    <source>
        <dbReference type="ARBA" id="ARBA00023224"/>
    </source>
</evidence>
<sequence>MLQRRLTLFAAATLTLLLAFALVMAFNLLGQLKVASSTRRDVEIFEAVADLRVGVRKIQYDVVQVQQFLTDYSVTRGWNGLDDGPAQADKAARDFDIQVESAKTLAHRLGLTSVVSKLDKLRATFPDYYATGRTMSQAYAAQGTQAGNAMMGRFDAAANRLLDAQEEVLQAVGTAGERTKGETIRAAEKAQDMAKSTLFLTGLSSVVLIIAFIGMAIFVARAVLKPLSRITGYLQSETTVRSGDSVPGLGRRDEIGAIATAISAAERQNLAFEAEKKAQEQRLAQERRTAAHKLAEAFERKVGNIIEHVSAAATELQASAQQLTATAQETSAQSLAVSSAAQQAGESLTSVASSAEELGASVEEIARQVDTSAEITRQAVGEAKRAADVVTELNRVAASINEIVDFISGLASQTNLLALNATIESARAGEAGKGFAVVASEVKQLAARTSSATMEVNAKIAQIQVVSRDAVNVIEGISRTIGHVDEAGTAIATAVDQQGAATREIVVAMNQAYAGATEVSSNISGVATAAEHTGDAAAQLSLSSSDLAEQAALLHEEMQSFLASVRAA</sequence>
<dbReference type="Proteomes" id="UP001216595">
    <property type="component" value="Unassembled WGS sequence"/>
</dbReference>